<protein>
    <submittedName>
        <fullName evidence="1">Uncharacterized protein</fullName>
    </submittedName>
</protein>
<dbReference type="Proteomes" id="UP000786811">
    <property type="component" value="Unassembled WGS sequence"/>
</dbReference>
<accession>A0A8J2HQT2</accession>
<proteinExistence type="predicted"/>
<name>A0A8J2HQT2_COTCN</name>
<dbReference type="AlphaFoldDB" id="A0A8J2HQT2"/>
<organism evidence="1 2">
    <name type="scientific">Cotesia congregata</name>
    <name type="common">Parasitoid wasp</name>
    <name type="synonym">Apanteles congregatus</name>
    <dbReference type="NCBI Taxonomy" id="51543"/>
    <lineage>
        <taxon>Eukaryota</taxon>
        <taxon>Metazoa</taxon>
        <taxon>Ecdysozoa</taxon>
        <taxon>Arthropoda</taxon>
        <taxon>Hexapoda</taxon>
        <taxon>Insecta</taxon>
        <taxon>Pterygota</taxon>
        <taxon>Neoptera</taxon>
        <taxon>Endopterygota</taxon>
        <taxon>Hymenoptera</taxon>
        <taxon>Apocrita</taxon>
        <taxon>Ichneumonoidea</taxon>
        <taxon>Braconidae</taxon>
        <taxon>Microgastrinae</taxon>
        <taxon>Cotesia</taxon>
    </lineage>
</organism>
<dbReference type="EMBL" id="CAJNRD030001124">
    <property type="protein sequence ID" value="CAG5109234.1"/>
    <property type="molecule type" value="Genomic_DNA"/>
</dbReference>
<gene>
    <name evidence="1" type="ORF">HICCMSTLAB_LOCUS13870</name>
</gene>
<keyword evidence="2" id="KW-1185">Reference proteome</keyword>
<sequence length="209" mass="24099">MKLNTEEDNNIHINSESRQQINGNKIKNSQEVKNNNGNTVQLVPNAQKKNLKQIRIIQSLPLRTNEIKLLELEQSLLKEERDEINNRYLHQAEIIRTLRKKEQDLKNKTGISEISANIQQYLENRTSNVSELIKSQAVKTTEERLPNIRSEISVSKSNDSTSKANIRLKSLAFQFFYGNNIASIKMCKKRRSQQIINHSVRSLFLSSAV</sequence>
<reference evidence="1" key="1">
    <citation type="submission" date="2021-04" db="EMBL/GenBank/DDBJ databases">
        <authorList>
            <person name="Chebbi M.A.C M."/>
        </authorList>
    </citation>
    <scope>NUCLEOTIDE SEQUENCE</scope>
</reference>
<evidence type="ECO:0000313" key="1">
    <source>
        <dbReference type="EMBL" id="CAG5109234.1"/>
    </source>
</evidence>
<comment type="caution">
    <text evidence="1">The sequence shown here is derived from an EMBL/GenBank/DDBJ whole genome shotgun (WGS) entry which is preliminary data.</text>
</comment>
<dbReference type="OrthoDB" id="10450190at2759"/>
<evidence type="ECO:0000313" key="2">
    <source>
        <dbReference type="Proteomes" id="UP000786811"/>
    </source>
</evidence>